<dbReference type="GO" id="GO:0046556">
    <property type="term" value="F:alpha-L-arabinofuranosidase activity"/>
    <property type="evidence" value="ECO:0007669"/>
    <property type="project" value="InterPro"/>
</dbReference>
<evidence type="ECO:0000259" key="1">
    <source>
        <dbReference type="Pfam" id="PF05270"/>
    </source>
</evidence>
<dbReference type="OrthoDB" id="9758923at2"/>
<evidence type="ECO:0000313" key="3">
    <source>
        <dbReference type="Proteomes" id="UP000253094"/>
    </source>
</evidence>
<dbReference type="InterPro" id="IPR007934">
    <property type="entry name" value="AbfB_ABD"/>
</dbReference>
<feature type="domain" description="Alpha-L-arabinofuranosidase B arabinose-binding" evidence="1">
    <location>
        <begin position="1"/>
        <end position="99"/>
    </location>
</feature>
<evidence type="ECO:0000313" key="2">
    <source>
        <dbReference type="EMBL" id="RCG25069.1"/>
    </source>
</evidence>
<dbReference type="Pfam" id="PF05270">
    <property type="entry name" value="AbfB"/>
    <property type="match status" value="1"/>
</dbReference>
<sequence length="101" mass="11529">MVPGLADSNGVSFESVNVPGRYLRHYNYALRLDPNDNTSIFRADATFYRTAGLADSSWSSFRSYNFPTYYLRHRDYLLRIDPLSASSSLSDRQDATFRVSS</sequence>
<comment type="caution">
    <text evidence="2">The sequence shown here is derived from an EMBL/GenBank/DDBJ whole genome shotgun (WGS) entry which is preliminary data.</text>
</comment>
<name>A0A367F563_9ACTN</name>
<dbReference type="Gene3D" id="2.80.10.50">
    <property type="match status" value="1"/>
</dbReference>
<dbReference type="AlphaFoldDB" id="A0A367F563"/>
<dbReference type="Proteomes" id="UP000253094">
    <property type="component" value="Unassembled WGS sequence"/>
</dbReference>
<reference evidence="2 3" key="1">
    <citation type="submission" date="2018-06" db="EMBL/GenBank/DDBJ databases">
        <title>Sphaerisporangium craniellae sp. nov., isolated from a marine sponge in the South China Sea.</title>
        <authorList>
            <person name="Li L."/>
        </authorList>
    </citation>
    <scope>NUCLEOTIDE SEQUENCE [LARGE SCALE GENOMIC DNA]</scope>
    <source>
        <strain evidence="2 3">CCTCC AA 208026</strain>
    </source>
</reference>
<dbReference type="InterPro" id="IPR036195">
    <property type="entry name" value="AbfB_ABD_sf"/>
</dbReference>
<keyword evidence="3" id="KW-1185">Reference proteome</keyword>
<dbReference type="SUPFAM" id="SSF110221">
    <property type="entry name" value="AbfB domain"/>
    <property type="match status" value="1"/>
</dbReference>
<proteinExistence type="predicted"/>
<accession>A0A367F563</accession>
<dbReference type="EMBL" id="QOIL01000023">
    <property type="protein sequence ID" value="RCG25069.1"/>
    <property type="molecule type" value="Genomic_DNA"/>
</dbReference>
<gene>
    <name evidence="2" type="ORF">DQ384_32530</name>
</gene>
<dbReference type="GO" id="GO:0046373">
    <property type="term" value="P:L-arabinose metabolic process"/>
    <property type="evidence" value="ECO:0007669"/>
    <property type="project" value="InterPro"/>
</dbReference>
<organism evidence="2 3">
    <name type="scientific">Sphaerisporangium album</name>
    <dbReference type="NCBI Taxonomy" id="509200"/>
    <lineage>
        <taxon>Bacteria</taxon>
        <taxon>Bacillati</taxon>
        <taxon>Actinomycetota</taxon>
        <taxon>Actinomycetes</taxon>
        <taxon>Streptosporangiales</taxon>
        <taxon>Streptosporangiaceae</taxon>
        <taxon>Sphaerisporangium</taxon>
    </lineage>
</organism>
<dbReference type="CDD" id="cd23399">
    <property type="entry name" value="beta-trefoil_ABD_ABFB"/>
    <property type="match status" value="1"/>
</dbReference>
<protein>
    <recommendedName>
        <fullName evidence="1">Alpha-L-arabinofuranosidase B arabinose-binding domain-containing protein</fullName>
    </recommendedName>
</protein>